<dbReference type="SUPFAM" id="SSF52540">
    <property type="entry name" value="P-loop containing nucleoside triphosphate hydrolases"/>
    <property type="match status" value="1"/>
</dbReference>
<dbReference type="InterPro" id="IPR045076">
    <property type="entry name" value="MutS"/>
</dbReference>
<evidence type="ECO:0000259" key="5">
    <source>
        <dbReference type="SMART" id="SM00534"/>
    </source>
</evidence>
<organism evidence="6 7">
    <name type="scientific">Salibacter halophilus</name>
    <dbReference type="NCBI Taxonomy" id="1803916"/>
    <lineage>
        <taxon>Bacteria</taxon>
        <taxon>Pseudomonadati</taxon>
        <taxon>Bacteroidota</taxon>
        <taxon>Flavobacteriia</taxon>
        <taxon>Flavobacteriales</taxon>
        <taxon>Salibacteraceae</taxon>
        <taxon>Salibacter</taxon>
    </lineage>
</organism>
<dbReference type="GO" id="GO:0030983">
    <property type="term" value="F:mismatched DNA binding"/>
    <property type="evidence" value="ECO:0007669"/>
    <property type="project" value="InterPro"/>
</dbReference>
<keyword evidence="3" id="KW-0238">DNA-binding</keyword>
<dbReference type="PANTHER" id="PTHR11361:SF99">
    <property type="entry name" value="DNA MISMATCH REPAIR PROTEIN"/>
    <property type="match status" value="1"/>
</dbReference>
<dbReference type="RefSeq" id="WP_151165959.1">
    <property type="nucleotide sequence ID" value="NZ_WACR01000001.1"/>
</dbReference>
<dbReference type="Pfam" id="PF00488">
    <property type="entry name" value="MutS_V"/>
    <property type="match status" value="1"/>
</dbReference>
<dbReference type="Proteomes" id="UP000435357">
    <property type="component" value="Unassembled WGS sequence"/>
</dbReference>
<feature type="transmembrane region" description="Helical" evidence="4">
    <location>
        <begin position="49"/>
        <end position="67"/>
    </location>
</feature>
<dbReference type="OrthoDB" id="9802448at2"/>
<dbReference type="GO" id="GO:0005829">
    <property type="term" value="C:cytosol"/>
    <property type="evidence" value="ECO:0007669"/>
    <property type="project" value="TreeGrafter"/>
</dbReference>
<dbReference type="Gene3D" id="3.40.50.300">
    <property type="entry name" value="P-loop containing nucleotide triphosphate hydrolases"/>
    <property type="match status" value="1"/>
</dbReference>
<evidence type="ECO:0000256" key="2">
    <source>
        <dbReference type="ARBA" id="ARBA00022840"/>
    </source>
</evidence>
<feature type="domain" description="DNA mismatch repair proteins mutS family" evidence="5">
    <location>
        <begin position="406"/>
        <end position="580"/>
    </location>
</feature>
<dbReference type="InterPro" id="IPR027417">
    <property type="entry name" value="P-loop_NTPase"/>
</dbReference>
<protein>
    <recommendedName>
        <fullName evidence="5">DNA mismatch repair proteins mutS family domain-containing protein</fullName>
    </recommendedName>
</protein>
<keyword evidence="1" id="KW-0547">Nucleotide-binding</keyword>
<evidence type="ECO:0000313" key="6">
    <source>
        <dbReference type="EMBL" id="KAB1065971.1"/>
    </source>
</evidence>
<dbReference type="PANTHER" id="PTHR11361">
    <property type="entry name" value="DNA MISMATCH REPAIR PROTEIN MUTS FAMILY MEMBER"/>
    <property type="match status" value="1"/>
</dbReference>
<proteinExistence type="predicted"/>
<keyword evidence="4" id="KW-1133">Transmembrane helix</keyword>
<evidence type="ECO:0000256" key="1">
    <source>
        <dbReference type="ARBA" id="ARBA00022741"/>
    </source>
</evidence>
<dbReference type="GO" id="GO:0006298">
    <property type="term" value="P:mismatch repair"/>
    <property type="evidence" value="ECO:0007669"/>
    <property type="project" value="InterPro"/>
</dbReference>
<dbReference type="GO" id="GO:0140664">
    <property type="term" value="F:ATP-dependent DNA damage sensor activity"/>
    <property type="evidence" value="ECO:0007669"/>
    <property type="project" value="InterPro"/>
</dbReference>
<dbReference type="AlphaFoldDB" id="A0A6N6M9Y9"/>
<keyword evidence="4" id="KW-0472">Membrane</keyword>
<sequence>MKQNYREQVQKAQAHIASHRKRKRFVSLSRLLIFIALVLWMYFSWYSAATIPVGLLLLIGFFALVKVDEKLRRRITFAEELIRYNQRELDLLEHNFQQTDGKPVKSISLDHPYAADLDLFGQKSLFALLNASASEQGKLRLQELLMNFRSEPNDVAGRQSFIKEYAPKHEMRSAFFAHLKSAELSTKKYDSLKSWIGESIKSTSWYLPLMIIFSVGSLIVAILSIIGQIPEVYSLYWFLLGMMIVGSQYKTNNPKFSDLTDFVSDLSAVKQAIEILEQNRTDSKVVKMPAGSGSDRLQKLSKITDLVESRANLIVGTVLNGFFLWDFLLIHRLANWHCDNAASLSDWLTAVTDFDAYNGIAAFAMRNESFVYPALTDTGFEAKQLGHPLIPDNERVSSDFSLVNSQQFAIVTGANMAGKSTFLRTIASNMVLGMLGAPVVAKELAFRPVPLFTSMRTEDSLAEHESYFFAELKRLKAVVESLDKGQELFIILDEILKGTNSADKAKGSEAFLEKLLSYNSRGIIATHDLSLCELEGKHLQKIVNKSFEVEFVNDQLQFDYKLRDGVCQNMNASFLLEKMGLVNKVSS</sequence>
<reference evidence="6 7" key="1">
    <citation type="submission" date="2019-09" db="EMBL/GenBank/DDBJ databases">
        <title>Genomes of Cryomorphaceae.</title>
        <authorList>
            <person name="Bowman J.P."/>
        </authorList>
    </citation>
    <scope>NUCLEOTIDE SEQUENCE [LARGE SCALE GENOMIC DNA]</scope>
    <source>
        <strain evidence="6 7">KCTC 52047</strain>
    </source>
</reference>
<keyword evidence="2" id="KW-0067">ATP-binding</keyword>
<comment type="caution">
    <text evidence="6">The sequence shown here is derived from an EMBL/GenBank/DDBJ whole genome shotgun (WGS) entry which is preliminary data.</text>
</comment>
<keyword evidence="4" id="KW-0812">Transmembrane</keyword>
<dbReference type="GO" id="GO:0005524">
    <property type="term" value="F:ATP binding"/>
    <property type="evidence" value="ECO:0007669"/>
    <property type="project" value="UniProtKB-KW"/>
</dbReference>
<gene>
    <name evidence="6" type="ORF">F3059_00425</name>
</gene>
<feature type="transmembrane region" description="Helical" evidence="4">
    <location>
        <begin position="25"/>
        <end position="43"/>
    </location>
</feature>
<evidence type="ECO:0000313" key="7">
    <source>
        <dbReference type="Proteomes" id="UP000435357"/>
    </source>
</evidence>
<dbReference type="InterPro" id="IPR000432">
    <property type="entry name" value="DNA_mismatch_repair_MutS_C"/>
</dbReference>
<evidence type="ECO:0000256" key="4">
    <source>
        <dbReference type="SAM" id="Phobius"/>
    </source>
</evidence>
<accession>A0A6N6M9Y9</accession>
<keyword evidence="7" id="KW-1185">Reference proteome</keyword>
<name>A0A6N6M9Y9_9FLAO</name>
<dbReference type="EMBL" id="WACR01000001">
    <property type="protein sequence ID" value="KAB1065971.1"/>
    <property type="molecule type" value="Genomic_DNA"/>
</dbReference>
<feature type="transmembrane region" description="Helical" evidence="4">
    <location>
        <begin position="205"/>
        <end position="226"/>
    </location>
</feature>
<dbReference type="SMART" id="SM00534">
    <property type="entry name" value="MUTSac"/>
    <property type="match status" value="1"/>
</dbReference>
<evidence type="ECO:0000256" key="3">
    <source>
        <dbReference type="ARBA" id="ARBA00023125"/>
    </source>
</evidence>